<dbReference type="GO" id="GO:0016746">
    <property type="term" value="F:acyltransferase activity"/>
    <property type="evidence" value="ECO:0007669"/>
    <property type="project" value="UniProtKB-KW"/>
</dbReference>
<dbReference type="RefSeq" id="WP_155613966.1">
    <property type="nucleotide sequence ID" value="NZ_WNZX01000002.1"/>
</dbReference>
<evidence type="ECO:0000313" key="3">
    <source>
        <dbReference type="EMBL" id="MUG69615.1"/>
    </source>
</evidence>
<dbReference type="AlphaFoldDB" id="A0A7X2Z775"/>
<reference evidence="3 4" key="1">
    <citation type="submission" date="2019-11" db="EMBL/GenBank/DDBJ databases">
        <title>Draft genome sequences of five Paenibacillus species of dairy origin.</title>
        <authorList>
            <person name="Olajide A.M."/>
            <person name="Chen S."/>
            <person name="Lapointe G."/>
        </authorList>
    </citation>
    <scope>NUCLEOTIDE SEQUENCE [LARGE SCALE GENOMIC DNA]</scope>
    <source>
        <strain evidence="3 4">2CS3</strain>
    </source>
</reference>
<proteinExistence type="predicted"/>
<evidence type="ECO:0000256" key="1">
    <source>
        <dbReference type="ARBA" id="ARBA00022679"/>
    </source>
</evidence>
<dbReference type="PANTHER" id="PTHR36449">
    <property type="entry name" value="ACETYLTRANSFERASE-RELATED"/>
    <property type="match status" value="1"/>
</dbReference>
<dbReference type="Proteomes" id="UP000450917">
    <property type="component" value="Unassembled WGS sequence"/>
</dbReference>
<dbReference type="EMBL" id="WNZX01000002">
    <property type="protein sequence ID" value="MUG69615.1"/>
    <property type="molecule type" value="Genomic_DNA"/>
</dbReference>
<dbReference type="Gene3D" id="3.40.630.30">
    <property type="match status" value="1"/>
</dbReference>
<name>A0A7X2Z775_9BACL</name>
<organism evidence="3 4">
    <name type="scientific">Paenibacillus validus</name>
    <dbReference type="NCBI Taxonomy" id="44253"/>
    <lineage>
        <taxon>Bacteria</taxon>
        <taxon>Bacillati</taxon>
        <taxon>Bacillota</taxon>
        <taxon>Bacilli</taxon>
        <taxon>Bacillales</taxon>
        <taxon>Paenibacillaceae</taxon>
        <taxon>Paenibacillus</taxon>
    </lineage>
</organism>
<evidence type="ECO:0000256" key="2">
    <source>
        <dbReference type="ARBA" id="ARBA00023315"/>
    </source>
</evidence>
<evidence type="ECO:0000313" key="4">
    <source>
        <dbReference type="Proteomes" id="UP000450917"/>
    </source>
</evidence>
<keyword evidence="2" id="KW-0012">Acyltransferase</keyword>
<comment type="caution">
    <text evidence="3">The sequence shown here is derived from an EMBL/GenBank/DDBJ whole genome shotgun (WGS) entry which is preliminary data.</text>
</comment>
<sequence>MKKSIGDYIDNFSLVNLTQGYRIEEFQCSIAEYKSFLKEQALEFQELNISRTFLLINKMNADIVAYMALVSDSIRLSIDERTTHFPEKIMFPNFPAIKIGKLAVSSIYQQEYKGIGSLMIELARGIAQEVDDSVACKFITVDEDIENDEHVTDFYYKNNVVLNEEFNKGKRRTISMRLNIFDDPQAAVQEDTA</sequence>
<gene>
    <name evidence="3" type="ORF">GNP93_02875</name>
</gene>
<keyword evidence="1 3" id="KW-0808">Transferase</keyword>
<accession>A0A7X2Z775</accession>
<dbReference type="PANTHER" id="PTHR36449:SF1">
    <property type="entry name" value="ACETYLTRANSFERASE"/>
    <property type="match status" value="1"/>
</dbReference>
<protein>
    <submittedName>
        <fullName evidence="3">N-acetyltransferase</fullName>
    </submittedName>
</protein>
<keyword evidence="4" id="KW-1185">Reference proteome</keyword>